<evidence type="ECO:0000256" key="1">
    <source>
        <dbReference type="SAM" id="SignalP"/>
    </source>
</evidence>
<dbReference type="AlphaFoldDB" id="A0A0C1D6H8"/>
<dbReference type="Gene3D" id="3.20.20.70">
    <property type="entry name" value="Aldolase class I"/>
    <property type="match status" value="1"/>
</dbReference>
<comment type="caution">
    <text evidence="2">The sequence shown here is derived from an EMBL/GenBank/DDBJ whole genome shotgun (WGS) entry which is preliminary data.</text>
</comment>
<keyword evidence="3" id="KW-1185">Reference proteome</keyword>
<sequence>MKLLKIALLLLFFTTARAQQIQIGNGLVERNFTFDGKVWRTTAFRNQSTRQLIPVKSDEFLILAMDKQKGLTIADFTATGSPEKYNRADTTFLTFTYKPLPQVTKDPVAPQLIKVQYSLKKGENFLRKQLQLLYKSAATVDRLEVERLTIAQEQKGGGKGEPVFAGNQLFLGLEYPGGYARRTDGNTPKDYGRHYEKVGNYSDINLEGRDIDHQGGKGLIRLMHFPGFALKKADNRYEINSKTAVNGFSLNNQSAEMAFMTYLEGLWKKPKSFLHYNNWFEPKAKDLSGDGLIDIYREFKAATAPYGINLDAVVPDNGWQNTKSVWDPLPKFFPNGIKDVKRLSDRLKAEGTGFGLWLSINGYVNKIDWGLAEGYSEAKPNAYFAKFGRYYSLSSTKYKDTVLKKIPLLAKETGTIYFKHDFNQLSDLAPGNNHPPTDRHGHEANLDACLEVLVATRKMNPGIYQNMTNWVWFSPWWLKYADALWMLAGDDGTNGNWPEISTRAMASTDRDTYLWRMWGNPADRPLVPISRLMTHGIIKTSDGRMESKSDNLQDWQEYVLMHYGRGTLLKEWYISPSAMQPEEWKALCTVHNWAKAHQQALNNTFYVGGRPDEGSAYGYMGWKGDKGVLVARNPDAKTQKLRIPFNQSVHVSGKNGTVFHADVVFPYADAYPQNFTAGQDIEIILPGYATMAFEFEKGEAGNAVPMPALPVYHTSEQADGSTTELTLPTTVPDRCDLLVTGFPNLPELSIDGKPLVPARTSKAKINNFASYALAGMPSAQAKPWNMASFDLKPYLGKKIKISYKGAGAFKSFLLIEQAVAGKKVPAGNDILWPITNNSRRQTIPLINKTH</sequence>
<gene>
    <name evidence="2" type="ORF">OC25_25185</name>
</gene>
<keyword evidence="1" id="KW-0732">Signal</keyword>
<organism evidence="2 3">
    <name type="scientific">Pedobacter kyungheensis</name>
    <dbReference type="NCBI Taxonomy" id="1069985"/>
    <lineage>
        <taxon>Bacteria</taxon>
        <taxon>Pseudomonadati</taxon>
        <taxon>Bacteroidota</taxon>
        <taxon>Sphingobacteriia</taxon>
        <taxon>Sphingobacteriales</taxon>
        <taxon>Sphingobacteriaceae</taxon>
        <taxon>Pedobacter</taxon>
    </lineage>
</organism>
<dbReference type="EMBL" id="JSYN01000043">
    <property type="protein sequence ID" value="KIA89480.1"/>
    <property type="molecule type" value="Genomic_DNA"/>
</dbReference>
<dbReference type="SUPFAM" id="SSF51445">
    <property type="entry name" value="(Trans)glycosidases"/>
    <property type="match status" value="1"/>
</dbReference>
<dbReference type="Proteomes" id="UP000031246">
    <property type="component" value="Unassembled WGS sequence"/>
</dbReference>
<feature type="chain" id="PRO_5002130640" description="Alpha-galactosidase" evidence="1">
    <location>
        <begin position="19"/>
        <end position="850"/>
    </location>
</feature>
<dbReference type="InterPro" id="IPR017853">
    <property type="entry name" value="GH"/>
</dbReference>
<dbReference type="RefSeq" id="WP_039482733.1">
    <property type="nucleotide sequence ID" value="NZ_JSYN01000043.1"/>
</dbReference>
<feature type="signal peptide" evidence="1">
    <location>
        <begin position="1"/>
        <end position="18"/>
    </location>
</feature>
<evidence type="ECO:0000313" key="2">
    <source>
        <dbReference type="EMBL" id="KIA89480.1"/>
    </source>
</evidence>
<dbReference type="OrthoDB" id="3183911at2"/>
<proteinExistence type="predicted"/>
<name>A0A0C1D6H8_9SPHI</name>
<accession>A0A0C1D6H8</accession>
<protein>
    <recommendedName>
        <fullName evidence="4">Alpha-galactosidase</fullName>
    </recommendedName>
</protein>
<evidence type="ECO:0008006" key="4">
    <source>
        <dbReference type="Google" id="ProtNLM"/>
    </source>
</evidence>
<evidence type="ECO:0000313" key="3">
    <source>
        <dbReference type="Proteomes" id="UP000031246"/>
    </source>
</evidence>
<reference evidence="2 3" key="1">
    <citation type="submission" date="2014-10" db="EMBL/GenBank/DDBJ databases">
        <title>Pedobacter Kyungheensis.</title>
        <authorList>
            <person name="Anderson B.M."/>
            <person name="Newman J.D."/>
        </authorList>
    </citation>
    <scope>NUCLEOTIDE SEQUENCE [LARGE SCALE GENOMIC DNA]</scope>
    <source>
        <strain evidence="2 3">KACC 16221</strain>
    </source>
</reference>
<dbReference type="InterPro" id="IPR013785">
    <property type="entry name" value="Aldolase_TIM"/>
</dbReference>